<evidence type="ECO:0000313" key="4">
    <source>
        <dbReference type="Proteomes" id="UP000803884"/>
    </source>
</evidence>
<evidence type="ECO:0000259" key="2">
    <source>
        <dbReference type="Pfam" id="PF11274"/>
    </source>
</evidence>
<feature type="domain" description="DUF3074" evidence="2">
    <location>
        <begin position="139"/>
        <end position="321"/>
    </location>
</feature>
<organism evidence="3 4">
    <name type="scientific">Cladosporium halotolerans</name>
    <dbReference type="NCBI Taxonomy" id="1052096"/>
    <lineage>
        <taxon>Eukaryota</taxon>
        <taxon>Fungi</taxon>
        <taxon>Dikarya</taxon>
        <taxon>Ascomycota</taxon>
        <taxon>Pezizomycotina</taxon>
        <taxon>Dothideomycetes</taxon>
        <taxon>Dothideomycetidae</taxon>
        <taxon>Cladosporiales</taxon>
        <taxon>Cladosporiaceae</taxon>
        <taxon>Cladosporium</taxon>
    </lineage>
</organism>
<accession>A0AB34KJG7</accession>
<feature type="region of interest" description="Disordered" evidence="1">
    <location>
        <begin position="97"/>
        <end position="133"/>
    </location>
</feature>
<dbReference type="PANTHER" id="PTHR40370:SF1">
    <property type="entry name" value="DUF3074 DOMAIN-CONTAINING PROTEIN"/>
    <property type="match status" value="1"/>
</dbReference>
<dbReference type="Proteomes" id="UP000803884">
    <property type="component" value="Unassembled WGS sequence"/>
</dbReference>
<dbReference type="InterPro" id="IPR024500">
    <property type="entry name" value="DUF3074"/>
</dbReference>
<dbReference type="PANTHER" id="PTHR40370">
    <property type="entry name" value="EXPRESSED PROTEIN"/>
    <property type="match status" value="1"/>
</dbReference>
<feature type="compositionally biased region" description="Polar residues" evidence="1">
    <location>
        <begin position="13"/>
        <end position="23"/>
    </location>
</feature>
<protein>
    <recommendedName>
        <fullName evidence="2">DUF3074 domain-containing protein</fullName>
    </recommendedName>
</protein>
<proteinExistence type="predicted"/>
<reference evidence="3 4" key="1">
    <citation type="journal article" date="2020" name="Microbiol. Resour. Announc.">
        <title>Draft Genome Sequence of a Cladosporium Species Isolated from the Mesophotic Ascidian Didemnum maculosum.</title>
        <authorList>
            <person name="Gioti A."/>
            <person name="Siaperas R."/>
            <person name="Nikolaivits E."/>
            <person name="Le Goff G."/>
            <person name="Ouazzani J."/>
            <person name="Kotoulas G."/>
            <person name="Topakas E."/>
        </authorList>
    </citation>
    <scope>NUCLEOTIDE SEQUENCE [LARGE SCALE GENOMIC DNA]</scope>
    <source>
        <strain evidence="3 4">TM138-S3</strain>
    </source>
</reference>
<name>A0AB34KJG7_9PEZI</name>
<dbReference type="EMBL" id="JAAQHG020000022">
    <property type="protein sequence ID" value="KAL1584910.1"/>
    <property type="molecule type" value="Genomic_DNA"/>
</dbReference>
<dbReference type="AlphaFoldDB" id="A0AB34KJG7"/>
<comment type="caution">
    <text evidence="3">The sequence shown here is derived from an EMBL/GenBank/DDBJ whole genome shotgun (WGS) entry which is preliminary data.</text>
</comment>
<dbReference type="SUPFAM" id="SSF55961">
    <property type="entry name" value="Bet v1-like"/>
    <property type="match status" value="1"/>
</dbReference>
<evidence type="ECO:0000256" key="1">
    <source>
        <dbReference type="SAM" id="MobiDB-lite"/>
    </source>
</evidence>
<sequence length="328" mass="36497">MCVPRTNTLLIHITTHSPRHQPNQQNTMSTPPQSSSTIPTILGPHVRLRNRDQSELPSHPALPPTSNNARPTITSYAATVLAEADTFMTSYLPRTFKSRSKDRRSPPSTAPVELLSHSIPPRELPSSAHSSADTTAETWFARTSIHENAAKSGTASWEEFDRGTRADHCAREDDYTPDVLDAHLVFDWSEELGKAGKKVGEWEDVGAEVREMVHKIPPPLNDRVFTVLCMWAKRPARDDWLVVQLPVSAKGLPGVKYQDRPKITTGQYVSVERGELVDEGRNVKWQMGTASDAGGVLPMWAQKLGVPDAVVKDVGLFMKWTDEQRVRP</sequence>
<evidence type="ECO:0000313" key="3">
    <source>
        <dbReference type="EMBL" id="KAL1584910.1"/>
    </source>
</evidence>
<dbReference type="GeneID" id="96007681"/>
<dbReference type="RefSeq" id="XP_069228016.1">
    <property type="nucleotide sequence ID" value="XM_069374843.1"/>
</dbReference>
<dbReference type="Pfam" id="PF11274">
    <property type="entry name" value="DUF3074"/>
    <property type="match status" value="1"/>
</dbReference>
<feature type="compositionally biased region" description="Low complexity" evidence="1">
    <location>
        <begin position="24"/>
        <end position="40"/>
    </location>
</feature>
<feature type="region of interest" description="Disordered" evidence="1">
    <location>
        <begin position="13"/>
        <end position="40"/>
    </location>
</feature>
<gene>
    <name evidence="3" type="ORF">WHR41_06238</name>
</gene>
<keyword evidence="4" id="KW-1185">Reference proteome</keyword>